<reference evidence="9" key="1">
    <citation type="journal article" date="2019" name="Int. J. Syst. Evol. Microbiol.">
        <title>The Global Catalogue of Microorganisms (GCM) 10K type strain sequencing project: providing services to taxonomists for standard genome sequencing and annotation.</title>
        <authorList>
            <consortium name="The Broad Institute Genomics Platform"/>
            <consortium name="The Broad Institute Genome Sequencing Center for Infectious Disease"/>
            <person name="Wu L."/>
            <person name="Ma J."/>
        </authorList>
    </citation>
    <scope>NUCLEOTIDE SEQUENCE [LARGE SCALE GENOMIC DNA]</scope>
    <source>
        <strain evidence="9">KCTC 42107</strain>
    </source>
</reference>
<comment type="similarity">
    <text evidence="2 6">Belongs to the dTDP-4-dehydrorhamnose reductase family.</text>
</comment>
<dbReference type="Gene3D" id="3.90.25.10">
    <property type="entry name" value="UDP-galactose 4-epimerase, domain 1"/>
    <property type="match status" value="1"/>
</dbReference>
<evidence type="ECO:0000313" key="8">
    <source>
        <dbReference type="EMBL" id="MFD2601232.1"/>
    </source>
</evidence>
<dbReference type="Gene3D" id="3.40.50.720">
    <property type="entry name" value="NAD(P)-binding Rossmann-like Domain"/>
    <property type="match status" value="1"/>
</dbReference>
<dbReference type="InterPro" id="IPR036291">
    <property type="entry name" value="NAD(P)-bd_dom_sf"/>
</dbReference>
<dbReference type="EMBL" id="JBHUMD010000005">
    <property type="protein sequence ID" value="MFD2601232.1"/>
    <property type="molecule type" value="Genomic_DNA"/>
</dbReference>
<sequence length="285" mass="31791">MMNILVTGGNGQLGSSINSIEDKFGNDNKYIYLTAEELDVTNIDSIDSAIAAHKPSYIINCAAYTAVDKAESENDLAFAINATAAGNLAVACKSNGIRLIHISTDFVFGDTDPLPLTEEMETIPTGVYGDTKLKGEKMISQSMDDYFIIRTSWLYSEFQHNFLKTMIRLGNERGELSVVYDQVGTPTYAVDLAEFIMHIINTDSSAYGIYHYSNEGVASWYDFAYEIFKQNNIQINLKAITSDKFPTPARRPNYSVMSKDKVKQTFGITINHWTQSLSNCIKKLN</sequence>
<evidence type="ECO:0000256" key="1">
    <source>
        <dbReference type="ARBA" id="ARBA00004781"/>
    </source>
</evidence>
<evidence type="ECO:0000256" key="6">
    <source>
        <dbReference type="RuleBase" id="RU364082"/>
    </source>
</evidence>
<keyword evidence="9" id="KW-1185">Reference proteome</keyword>
<comment type="function">
    <text evidence="6">Catalyzes the reduction of dTDP-6-deoxy-L-lyxo-4-hexulose to yield dTDP-L-rhamnose.</text>
</comment>
<dbReference type="PANTHER" id="PTHR10491">
    <property type="entry name" value="DTDP-4-DEHYDRORHAMNOSE REDUCTASE"/>
    <property type="match status" value="1"/>
</dbReference>
<organism evidence="8 9">
    <name type="scientific">Flavobacterium suzhouense</name>
    <dbReference type="NCBI Taxonomy" id="1529638"/>
    <lineage>
        <taxon>Bacteria</taxon>
        <taxon>Pseudomonadati</taxon>
        <taxon>Bacteroidota</taxon>
        <taxon>Flavobacteriia</taxon>
        <taxon>Flavobacteriales</taxon>
        <taxon>Flavobacteriaceae</taxon>
        <taxon>Flavobacterium</taxon>
    </lineage>
</organism>
<name>A0ABW5NSI5_9FLAO</name>
<comment type="pathway">
    <text evidence="1 6">Carbohydrate biosynthesis; dTDP-L-rhamnose biosynthesis.</text>
</comment>
<dbReference type="RefSeq" id="WP_379819853.1">
    <property type="nucleotide sequence ID" value="NZ_JBHUMD010000005.1"/>
</dbReference>
<evidence type="ECO:0000256" key="2">
    <source>
        <dbReference type="ARBA" id="ARBA00010944"/>
    </source>
</evidence>
<evidence type="ECO:0000256" key="3">
    <source>
        <dbReference type="ARBA" id="ARBA00012929"/>
    </source>
</evidence>
<evidence type="ECO:0000259" key="7">
    <source>
        <dbReference type="Pfam" id="PF04321"/>
    </source>
</evidence>
<dbReference type="Pfam" id="PF04321">
    <property type="entry name" value="RmlD_sub_bind"/>
    <property type="match status" value="1"/>
</dbReference>
<comment type="caution">
    <text evidence="8">The sequence shown here is derived from an EMBL/GenBank/DDBJ whole genome shotgun (WGS) entry which is preliminary data.</text>
</comment>
<protein>
    <recommendedName>
        <fullName evidence="4 6">dTDP-4-dehydrorhamnose reductase</fullName>
        <ecNumber evidence="3 6">1.1.1.133</ecNumber>
    </recommendedName>
</protein>
<proteinExistence type="inferred from homology"/>
<keyword evidence="6" id="KW-0521">NADP</keyword>
<dbReference type="EC" id="1.1.1.133" evidence="3 6"/>
<accession>A0ABW5NSI5</accession>
<dbReference type="CDD" id="cd05254">
    <property type="entry name" value="dTDP_HR_like_SDR_e"/>
    <property type="match status" value="1"/>
</dbReference>
<gene>
    <name evidence="8" type="primary">rfbD</name>
    <name evidence="8" type="ORF">ACFSR3_04125</name>
</gene>
<evidence type="ECO:0000256" key="4">
    <source>
        <dbReference type="ARBA" id="ARBA00017099"/>
    </source>
</evidence>
<dbReference type="InterPro" id="IPR029903">
    <property type="entry name" value="RmlD-like-bd"/>
</dbReference>
<evidence type="ECO:0000313" key="9">
    <source>
        <dbReference type="Proteomes" id="UP001597480"/>
    </source>
</evidence>
<dbReference type="NCBIfam" id="TIGR01214">
    <property type="entry name" value="rmlD"/>
    <property type="match status" value="1"/>
</dbReference>
<feature type="domain" description="RmlD-like substrate binding" evidence="7">
    <location>
        <begin position="2"/>
        <end position="284"/>
    </location>
</feature>
<comment type="catalytic activity">
    <reaction evidence="5">
        <text>dTDP-beta-L-rhamnose + NADP(+) = dTDP-4-dehydro-beta-L-rhamnose + NADPH + H(+)</text>
        <dbReference type="Rhea" id="RHEA:21796"/>
        <dbReference type="ChEBI" id="CHEBI:15378"/>
        <dbReference type="ChEBI" id="CHEBI:57510"/>
        <dbReference type="ChEBI" id="CHEBI:57783"/>
        <dbReference type="ChEBI" id="CHEBI:58349"/>
        <dbReference type="ChEBI" id="CHEBI:62830"/>
        <dbReference type="EC" id="1.1.1.133"/>
    </reaction>
</comment>
<dbReference type="SUPFAM" id="SSF51735">
    <property type="entry name" value="NAD(P)-binding Rossmann-fold domains"/>
    <property type="match status" value="1"/>
</dbReference>
<dbReference type="InterPro" id="IPR005913">
    <property type="entry name" value="dTDP_dehydrorham_reduct"/>
</dbReference>
<keyword evidence="6 8" id="KW-0560">Oxidoreductase</keyword>
<dbReference type="Proteomes" id="UP001597480">
    <property type="component" value="Unassembled WGS sequence"/>
</dbReference>
<dbReference type="GO" id="GO:0008831">
    <property type="term" value="F:dTDP-4-dehydrorhamnose reductase activity"/>
    <property type="evidence" value="ECO:0007669"/>
    <property type="project" value="UniProtKB-EC"/>
</dbReference>
<evidence type="ECO:0000256" key="5">
    <source>
        <dbReference type="ARBA" id="ARBA00048200"/>
    </source>
</evidence>
<dbReference type="PANTHER" id="PTHR10491:SF4">
    <property type="entry name" value="METHIONINE ADENOSYLTRANSFERASE 2 SUBUNIT BETA"/>
    <property type="match status" value="1"/>
</dbReference>